<evidence type="ECO:0000313" key="2">
    <source>
        <dbReference type="Proteomes" id="UP000321513"/>
    </source>
</evidence>
<organism evidence="1 2">
    <name type="scientific">Segetibacter aerophilus</name>
    <dbReference type="NCBI Taxonomy" id="670293"/>
    <lineage>
        <taxon>Bacteria</taxon>
        <taxon>Pseudomonadati</taxon>
        <taxon>Bacteroidota</taxon>
        <taxon>Chitinophagia</taxon>
        <taxon>Chitinophagales</taxon>
        <taxon>Chitinophagaceae</taxon>
        <taxon>Segetibacter</taxon>
    </lineage>
</organism>
<dbReference type="EMBL" id="BJYT01000001">
    <property type="protein sequence ID" value="GEO07802.1"/>
    <property type="molecule type" value="Genomic_DNA"/>
</dbReference>
<proteinExistence type="predicted"/>
<comment type="caution">
    <text evidence="1">The sequence shown here is derived from an EMBL/GenBank/DDBJ whole genome shotgun (WGS) entry which is preliminary data.</text>
</comment>
<keyword evidence="2" id="KW-1185">Reference proteome</keyword>
<protein>
    <submittedName>
        <fullName evidence="1">Uncharacterized protein</fullName>
    </submittedName>
</protein>
<accession>A0A512B768</accession>
<name>A0A512B768_9BACT</name>
<gene>
    <name evidence="1" type="ORF">SAE01_02980</name>
</gene>
<sequence length="140" mass="15885">MLVVFLISGAATLYGKKIRQIIFEKPQNKTVRFLVFAGTDYSAPIYKKEKATVSLTISRLTNGKEEIVWQEVLDKGSVRNFPNYSNAMYREVCVHNVFDNRETLVAYYTVSYASRKSQMSYVQGEALPQGSALDTLQVKI</sequence>
<reference evidence="1 2" key="1">
    <citation type="submission" date="2019-07" db="EMBL/GenBank/DDBJ databases">
        <title>Whole genome shotgun sequence of Segetibacter aerophilus NBRC 106135.</title>
        <authorList>
            <person name="Hosoyama A."/>
            <person name="Uohara A."/>
            <person name="Ohji S."/>
            <person name="Ichikawa N."/>
        </authorList>
    </citation>
    <scope>NUCLEOTIDE SEQUENCE [LARGE SCALE GENOMIC DNA]</scope>
    <source>
        <strain evidence="1 2">NBRC 106135</strain>
    </source>
</reference>
<dbReference type="Proteomes" id="UP000321513">
    <property type="component" value="Unassembled WGS sequence"/>
</dbReference>
<evidence type="ECO:0000313" key="1">
    <source>
        <dbReference type="EMBL" id="GEO07802.1"/>
    </source>
</evidence>
<dbReference type="AlphaFoldDB" id="A0A512B768"/>